<gene>
    <name evidence="9" type="ORF">PLOB_00032657</name>
</gene>
<reference evidence="9 10" key="1">
    <citation type="submission" date="2022-05" db="EMBL/GenBank/DDBJ databases">
        <authorList>
            <consortium name="Genoscope - CEA"/>
            <person name="William W."/>
        </authorList>
    </citation>
    <scope>NUCLEOTIDE SEQUENCE [LARGE SCALE GENOMIC DNA]</scope>
</reference>
<dbReference type="PROSITE" id="PS00149">
    <property type="entry name" value="SULFATASE_2"/>
    <property type="match status" value="1"/>
</dbReference>
<dbReference type="Pfam" id="PF00884">
    <property type="entry name" value="Sulfatase"/>
    <property type="match status" value="1"/>
</dbReference>
<dbReference type="PANTHER" id="PTHR10342">
    <property type="entry name" value="ARYLSULFATASE"/>
    <property type="match status" value="1"/>
</dbReference>
<proteinExistence type="inferred from homology"/>
<dbReference type="Gene3D" id="3.40.720.10">
    <property type="entry name" value="Alkaline Phosphatase, subunit A"/>
    <property type="match status" value="1"/>
</dbReference>
<evidence type="ECO:0000256" key="4">
    <source>
        <dbReference type="ARBA" id="ARBA00022801"/>
    </source>
</evidence>
<feature type="signal peptide" evidence="7">
    <location>
        <begin position="1"/>
        <end position="20"/>
    </location>
</feature>
<keyword evidence="4" id="KW-0378">Hydrolase</keyword>
<comment type="similarity">
    <text evidence="2">Belongs to the sulfatase family.</text>
</comment>
<organism evidence="9 10">
    <name type="scientific">Porites lobata</name>
    <dbReference type="NCBI Taxonomy" id="104759"/>
    <lineage>
        <taxon>Eukaryota</taxon>
        <taxon>Metazoa</taxon>
        <taxon>Cnidaria</taxon>
        <taxon>Anthozoa</taxon>
        <taxon>Hexacorallia</taxon>
        <taxon>Scleractinia</taxon>
        <taxon>Fungiina</taxon>
        <taxon>Poritidae</taxon>
        <taxon>Porites</taxon>
    </lineage>
</organism>
<dbReference type="SUPFAM" id="SSF53649">
    <property type="entry name" value="Alkaline phosphatase-like"/>
    <property type="match status" value="1"/>
</dbReference>
<comment type="cofactor">
    <cofactor evidence="1">
        <name>Ca(2+)</name>
        <dbReference type="ChEBI" id="CHEBI:29108"/>
    </cofactor>
</comment>
<dbReference type="Proteomes" id="UP001159405">
    <property type="component" value="Unassembled WGS sequence"/>
</dbReference>
<evidence type="ECO:0000256" key="6">
    <source>
        <dbReference type="ARBA" id="ARBA00023180"/>
    </source>
</evidence>
<evidence type="ECO:0000256" key="2">
    <source>
        <dbReference type="ARBA" id="ARBA00008779"/>
    </source>
</evidence>
<dbReference type="InterPro" id="IPR047115">
    <property type="entry name" value="ARSB"/>
</dbReference>
<dbReference type="CDD" id="cd16029">
    <property type="entry name" value="4-S"/>
    <property type="match status" value="1"/>
</dbReference>
<evidence type="ECO:0000256" key="7">
    <source>
        <dbReference type="SAM" id="SignalP"/>
    </source>
</evidence>
<accession>A0ABN8NY85</accession>
<protein>
    <recommendedName>
        <fullName evidence="8">Sulfatase N-terminal domain-containing protein</fullName>
    </recommendedName>
</protein>
<name>A0ABN8NY85_9CNID</name>
<evidence type="ECO:0000256" key="5">
    <source>
        <dbReference type="ARBA" id="ARBA00022837"/>
    </source>
</evidence>
<evidence type="ECO:0000259" key="8">
    <source>
        <dbReference type="Pfam" id="PF00884"/>
    </source>
</evidence>
<comment type="caution">
    <text evidence="9">The sequence shown here is derived from an EMBL/GenBank/DDBJ whole genome shotgun (WGS) entry which is preliminary data.</text>
</comment>
<keyword evidence="10" id="KW-1185">Reference proteome</keyword>
<dbReference type="PANTHER" id="PTHR10342:SF274">
    <property type="entry name" value="ARYLSULFATASE B"/>
    <property type="match status" value="1"/>
</dbReference>
<evidence type="ECO:0000256" key="3">
    <source>
        <dbReference type="ARBA" id="ARBA00022723"/>
    </source>
</evidence>
<sequence>MNLELATTTFFLVNFCVVIATETVKKPHILLILVDDLGWSDVGFHGSKIRTPNVDRLASDGVILDNYYVQPYCTPTRASLMTGRYPIHTGLQHRAVLCLTPFGLPLHFSTLPEKLQEVGYRTHIIGKWHLGHHTSASLPTNRGFDSFFGFVNYGRDHYNHTHDGFLDFFRGEEVTREYHGQYATHLYVKEANRIIAEHNSSTPLFLYMAFENVHDPIQAPDEYLRKYKIIEDKKRRGYAAMMDIVDEAIGNITAAFEEKGLWNDTLVIFSSDNGGDPVNRGYNYPLRGYKRTLWEGGVRAPAFVYGKMLIQKGVIVKELIHVTDWYPTLVRLTGGTMDSSDIPVDGFDVWDTIAKGAPSPRTEILLNIDFPEKRPGLLLTYDTWYTGAAIRVGDMKLLIHVPNATWYQTPEDGGIAPPMEDIWDQKTNIVELALFNISADPTERHDLSRRNPDIVRQLKARIHEYQKTAVPPGIVPDDIMALVLAMKNKAWIPWRNTCNAR</sequence>
<dbReference type="EMBL" id="CALNXK010000043">
    <property type="protein sequence ID" value="CAH3126804.1"/>
    <property type="molecule type" value="Genomic_DNA"/>
</dbReference>
<feature type="chain" id="PRO_5046491200" description="Sulfatase N-terminal domain-containing protein" evidence="7">
    <location>
        <begin position="21"/>
        <end position="501"/>
    </location>
</feature>
<evidence type="ECO:0000313" key="9">
    <source>
        <dbReference type="EMBL" id="CAH3126804.1"/>
    </source>
</evidence>
<evidence type="ECO:0000313" key="10">
    <source>
        <dbReference type="Proteomes" id="UP001159405"/>
    </source>
</evidence>
<dbReference type="InterPro" id="IPR024607">
    <property type="entry name" value="Sulfatase_CS"/>
</dbReference>
<feature type="domain" description="Sulfatase N-terminal" evidence="8">
    <location>
        <begin position="27"/>
        <end position="334"/>
    </location>
</feature>
<dbReference type="InterPro" id="IPR000917">
    <property type="entry name" value="Sulfatase_N"/>
</dbReference>
<keyword evidence="6" id="KW-0325">Glycoprotein</keyword>
<dbReference type="InterPro" id="IPR017850">
    <property type="entry name" value="Alkaline_phosphatase_core_sf"/>
</dbReference>
<keyword evidence="7" id="KW-0732">Signal</keyword>
<dbReference type="Gene3D" id="3.30.1120.10">
    <property type="match status" value="1"/>
</dbReference>
<keyword evidence="3" id="KW-0479">Metal-binding</keyword>
<evidence type="ECO:0000256" key="1">
    <source>
        <dbReference type="ARBA" id="ARBA00001913"/>
    </source>
</evidence>
<keyword evidence="5" id="KW-0106">Calcium</keyword>